<protein>
    <submittedName>
        <fullName evidence="1">Uncharacterized protein</fullName>
    </submittedName>
</protein>
<gene>
    <name evidence="1" type="ORF">DSO57_1007706</name>
</gene>
<name>A0ACC2SWZ8_9FUNG</name>
<evidence type="ECO:0000313" key="1">
    <source>
        <dbReference type="EMBL" id="KAJ9066632.1"/>
    </source>
</evidence>
<dbReference type="EMBL" id="QTSX02004283">
    <property type="protein sequence ID" value="KAJ9066632.1"/>
    <property type="molecule type" value="Genomic_DNA"/>
</dbReference>
<sequence length="158" mass="18247">MTLIKLKSSEGTEFSVERNIIERSVLIRNILEDLGESDTPLPLPNVSASVLTKVLEYCTQHKEDPLNVPEDSQDKVLEEIEPWDVEFCKVDQGTLFDLLLAANYLDIKQLLDLICKVIANMIKGKTPEQIRQTFNIENDFTPEEEERNRRENAWVDDR</sequence>
<comment type="caution">
    <text evidence="1">The sequence shown here is derived from an EMBL/GenBank/DDBJ whole genome shotgun (WGS) entry which is preliminary data.</text>
</comment>
<keyword evidence="2" id="KW-1185">Reference proteome</keyword>
<organism evidence="1 2">
    <name type="scientific">Entomophthora muscae</name>
    <dbReference type="NCBI Taxonomy" id="34485"/>
    <lineage>
        <taxon>Eukaryota</taxon>
        <taxon>Fungi</taxon>
        <taxon>Fungi incertae sedis</taxon>
        <taxon>Zoopagomycota</taxon>
        <taxon>Entomophthoromycotina</taxon>
        <taxon>Entomophthoromycetes</taxon>
        <taxon>Entomophthorales</taxon>
        <taxon>Entomophthoraceae</taxon>
        <taxon>Entomophthora</taxon>
    </lineage>
</organism>
<accession>A0ACC2SWZ8</accession>
<dbReference type="Proteomes" id="UP001165960">
    <property type="component" value="Unassembled WGS sequence"/>
</dbReference>
<reference evidence="1" key="1">
    <citation type="submission" date="2022-04" db="EMBL/GenBank/DDBJ databases">
        <title>Genome of the entomopathogenic fungus Entomophthora muscae.</title>
        <authorList>
            <person name="Elya C."/>
            <person name="Lovett B.R."/>
            <person name="Lee E."/>
            <person name="Macias A.M."/>
            <person name="Hajek A.E."/>
            <person name="De Bivort B.L."/>
            <person name="Kasson M.T."/>
            <person name="De Fine Licht H.H."/>
            <person name="Stajich J.E."/>
        </authorList>
    </citation>
    <scope>NUCLEOTIDE SEQUENCE</scope>
    <source>
        <strain evidence="1">Berkeley</strain>
    </source>
</reference>
<proteinExistence type="predicted"/>
<evidence type="ECO:0000313" key="2">
    <source>
        <dbReference type="Proteomes" id="UP001165960"/>
    </source>
</evidence>